<keyword evidence="2" id="KW-1185">Reference proteome</keyword>
<accession>A0ACC0LPC9</accession>
<organism evidence="1 2">
    <name type="scientific">Rhododendron molle</name>
    <name type="common">Chinese azalea</name>
    <name type="synonym">Azalea mollis</name>
    <dbReference type="NCBI Taxonomy" id="49168"/>
    <lineage>
        <taxon>Eukaryota</taxon>
        <taxon>Viridiplantae</taxon>
        <taxon>Streptophyta</taxon>
        <taxon>Embryophyta</taxon>
        <taxon>Tracheophyta</taxon>
        <taxon>Spermatophyta</taxon>
        <taxon>Magnoliopsida</taxon>
        <taxon>eudicotyledons</taxon>
        <taxon>Gunneridae</taxon>
        <taxon>Pentapetalae</taxon>
        <taxon>asterids</taxon>
        <taxon>Ericales</taxon>
        <taxon>Ericaceae</taxon>
        <taxon>Ericoideae</taxon>
        <taxon>Rhodoreae</taxon>
        <taxon>Rhododendron</taxon>
    </lineage>
</organism>
<reference evidence="1" key="1">
    <citation type="submission" date="2022-02" db="EMBL/GenBank/DDBJ databases">
        <title>Plant Genome Project.</title>
        <authorList>
            <person name="Zhang R.-G."/>
        </authorList>
    </citation>
    <scope>NUCLEOTIDE SEQUENCE</scope>
    <source>
        <strain evidence="1">AT1</strain>
    </source>
</reference>
<sequence>MANNEQISKLCQELQSLKAAVDGLSSKMEAMAESLSVMEKTVRMVLIANWDQLEAFRGQLAPPIPSPLREGGSD</sequence>
<name>A0ACC0LPC9_RHOML</name>
<dbReference type="Proteomes" id="UP001062846">
    <property type="component" value="Chromosome 11"/>
</dbReference>
<evidence type="ECO:0000313" key="2">
    <source>
        <dbReference type="Proteomes" id="UP001062846"/>
    </source>
</evidence>
<dbReference type="EMBL" id="CM046398">
    <property type="protein sequence ID" value="KAI8530386.1"/>
    <property type="molecule type" value="Genomic_DNA"/>
</dbReference>
<evidence type="ECO:0000313" key="1">
    <source>
        <dbReference type="EMBL" id="KAI8530386.1"/>
    </source>
</evidence>
<comment type="caution">
    <text evidence="1">The sequence shown here is derived from an EMBL/GenBank/DDBJ whole genome shotgun (WGS) entry which is preliminary data.</text>
</comment>
<gene>
    <name evidence="1" type="ORF">RHMOL_Rhmol11G0054300</name>
</gene>
<proteinExistence type="predicted"/>
<protein>
    <submittedName>
        <fullName evidence="1">Uncharacterized protein</fullName>
    </submittedName>
</protein>